<name>A0AAE1ST24_9SOLA</name>
<gene>
    <name evidence="1" type="ORF">RND71_005967</name>
</gene>
<organism evidence="1 2">
    <name type="scientific">Anisodus tanguticus</name>
    <dbReference type="NCBI Taxonomy" id="243964"/>
    <lineage>
        <taxon>Eukaryota</taxon>
        <taxon>Viridiplantae</taxon>
        <taxon>Streptophyta</taxon>
        <taxon>Embryophyta</taxon>
        <taxon>Tracheophyta</taxon>
        <taxon>Spermatophyta</taxon>
        <taxon>Magnoliopsida</taxon>
        <taxon>eudicotyledons</taxon>
        <taxon>Gunneridae</taxon>
        <taxon>Pentapetalae</taxon>
        <taxon>asterids</taxon>
        <taxon>lamiids</taxon>
        <taxon>Solanales</taxon>
        <taxon>Solanaceae</taxon>
        <taxon>Solanoideae</taxon>
        <taxon>Hyoscyameae</taxon>
        <taxon>Anisodus</taxon>
    </lineage>
</organism>
<evidence type="ECO:0000313" key="2">
    <source>
        <dbReference type="Proteomes" id="UP001291623"/>
    </source>
</evidence>
<dbReference type="AlphaFoldDB" id="A0AAE1ST24"/>
<evidence type="ECO:0000313" key="1">
    <source>
        <dbReference type="EMBL" id="KAK4375290.1"/>
    </source>
</evidence>
<comment type="caution">
    <text evidence="1">The sequence shown here is derived from an EMBL/GenBank/DDBJ whole genome shotgun (WGS) entry which is preliminary data.</text>
</comment>
<dbReference type="EMBL" id="JAVYJV010000003">
    <property type="protein sequence ID" value="KAK4375290.1"/>
    <property type="molecule type" value="Genomic_DNA"/>
</dbReference>
<dbReference type="Proteomes" id="UP001291623">
    <property type="component" value="Unassembled WGS sequence"/>
</dbReference>
<accession>A0AAE1ST24</accession>
<protein>
    <submittedName>
        <fullName evidence="1">Uncharacterized protein</fullName>
    </submittedName>
</protein>
<proteinExistence type="predicted"/>
<sequence>MILSHLVVNRVDNKGFMKFFQNLSLKSDKWLQHTYRNHTETPSNQRDLCFPGEQMGEIIATTGHEEAVLIAEIDYAVIHRTR</sequence>
<reference evidence="1" key="1">
    <citation type="submission" date="2023-12" db="EMBL/GenBank/DDBJ databases">
        <title>Genome assembly of Anisodus tanguticus.</title>
        <authorList>
            <person name="Wang Y.-J."/>
        </authorList>
    </citation>
    <scope>NUCLEOTIDE SEQUENCE</scope>
    <source>
        <strain evidence="1">KB-2021</strain>
        <tissue evidence="1">Leaf</tissue>
    </source>
</reference>
<keyword evidence="2" id="KW-1185">Reference proteome</keyword>